<sequence length="91" mass="9506">MCGVGARFGPWLTPNSPGTGLGLAVGARWQERHGGGGARFGPRRDNAPPTARGPPAPHCSRNVASACWALPDTAPTIIRKPECRMYCPGAL</sequence>
<evidence type="ECO:0000313" key="2">
    <source>
        <dbReference type="EMBL" id="AUX37127.1"/>
    </source>
</evidence>
<feature type="region of interest" description="Disordered" evidence="1">
    <location>
        <begin position="32"/>
        <end position="57"/>
    </location>
</feature>
<organism evidence="2 3">
    <name type="scientific">Sorangium cellulosum</name>
    <name type="common">Polyangium cellulosum</name>
    <dbReference type="NCBI Taxonomy" id="56"/>
    <lineage>
        <taxon>Bacteria</taxon>
        <taxon>Pseudomonadati</taxon>
        <taxon>Myxococcota</taxon>
        <taxon>Polyangia</taxon>
        <taxon>Polyangiales</taxon>
        <taxon>Polyangiaceae</taxon>
        <taxon>Sorangium</taxon>
    </lineage>
</organism>
<accession>A0A4P2R2B2</accession>
<evidence type="ECO:0000256" key="1">
    <source>
        <dbReference type="SAM" id="MobiDB-lite"/>
    </source>
</evidence>
<proteinExistence type="predicted"/>
<dbReference type="Proteomes" id="UP000295497">
    <property type="component" value="Chromosome"/>
</dbReference>
<dbReference type="AlphaFoldDB" id="A0A4P2R2B2"/>
<dbReference type="EMBL" id="CP012672">
    <property type="protein sequence ID" value="AUX37127.1"/>
    <property type="molecule type" value="Genomic_DNA"/>
</dbReference>
<protein>
    <submittedName>
        <fullName evidence="2">Uncharacterized protein</fullName>
    </submittedName>
</protein>
<name>A0A4P2R2B2_SORCE</name>
<gene>
    <name evidence="2" type="ORF">SOCE836_093480</name>
</gene>
<reference evidence="2 3" key="1">
    <citation type="submission" date="2015-09" db="EMBL/GenBank/DDBJ databases">
        <title>Sorangium comparison.</title>
        <authorList>
            <person name="Zaburannyi N."/>
            <person name="Bunk B."/>
            <person name="Overmann J."/>
            <person name="Mueller R."/>
        </authorList>
    </citation>
    <scope>NUCLEOTIDE SEQUENCE [LARGE SCALE GENOMIC DNA]</scope>
    <source>
        <strain evidence="2 3">So ce836</strain>
    </source>
</reference>
<evidence type="ECO:0000313" key="3">
    <source>
        <dbReference type="Proteomes" id="UP000295497"/>
    </source>
</evidence>